<name>A0A0F9JJ93_9ZZZZ</name>
<proteinExistence type="predicted"/>
<dbReference type="EMBL" id="LAZR01017761">
    <property type="protein sequence ID" value="KKL99067.1"/>
    <property type="molecule type" value="Genomic_DNA"/>
</dbReference>
<sequence>MDQKMKSTLADCYSEISAIWLGTAKVAQAEMGWHNKHDDVEFWEAFERRCCIRAGYYARLAEQHRPPPGHFKDDEDGWVTIEPHDVAKRAKEIDTALKQALDVEEGGIEPRVRSLDEMDEIAKQTTKKQRKRPNAS</sequence>
<feature type="compositionally biased region" description="Basic and acidic residues" evidence="1">
    <location>
        <begin position="108"/>
        <end position="122"/>
    </location>
</feature>
<dbReference type="AlphaFoldDB" id="A0A0F9JJ93"/>
<reference evidence="2" key="1">
    <citation type="journal article" date="2015" name="Nature">
        <title>Complex archaea that bridge the gap between prokaryotes and eukaryotes.</title>
        <authorList>
            <person name="Spang A."/>
            <person name="Saw J.H."/>
            <person name="Jorgensen S.L."/>
            <person name="Zaremba-Niedzwiedzka K."/>
            <person name="Martijn J."/>
            <person name="Lind A.E."/>
            <person name="van Eijk R."/>
            <person name="Schleper C."/>
            <person name="Guy L."/>
            <person name="Ettema T.J."/>
        </authorList>
    </citation>
    <scope>NUCLEOTIDE SEQUENCE</scope>
</reference>
<protein>
    <submittedName>
        <fullName evidence="2">Uncharacterized protein</fullName>
    </submittedName>
</protein>
<accession>A0A0F9JJ93</accession>
<organism evidence="2">
    <name type="scientific">marine sediment metagenome</name>
    <dbReference type="NCBI Taxonomy" id="412755"/>
    <lineage>
        <taxon>unclassified sequences</taxon>
        <taxon>metagenomes</taxon>
        <taxon>ecological metagenomes</taxon>
    </lineage>
</organism>
<evidence type="ECO:0000313" key="2">
    <source>
        <dbReference type="EMBL" id="KKL99067.1"/>
    </source>
</evidence>
<feature type="region of interest" description="Disordered" evidence="1">
    <location>
        <begin position="108"/>
        <end position="136"/>
    </location>
</feature>
<comment type="caution">
    <text evidence="2">The sequence shown here is derived from an EMBL/GenBank/DDBJ whole genome shotgun (WGS) entry which is preliminary data.</text>
</comment>
<gene>
    <name evidence="2" type="ORF">LCGC14_1818150</name>
</gene>
<feature type="compositionally biased region" description="Basic residues" evidence="1">
    <location>
        <begin position="125"/>
        <end position="136"/>
    </location>
</feature>
<evidence type="ECO:0000256" key="1">
    <source>
        <dbReference type="SAM" id="MobiDB-lite"/>
    </source>
</evidence>